<feature type="non-terminal residue" evidence="1">
    <location>
        <position position="1"/>
    </location>
</feature>
<comment type="caution">
    <text evidence="1">The sequence shown here is derived from an EMBL/GenBank/DDBJ whole genome shotgun (WGS) entry which is preliminary data.</text>
</comment>
<proteinExistence type="predicted"/>
<dbReference type="AlphaFoldDB" id="A0A4Y2UI18"/>
<organism evidence="1 2">
    <name type="scientific">Araneus ventricosus</name>
    <name type="common">Orbweaver spider</name>
    <name type="synonym">Epeira ventricosa</name>
    <dbReference type="NCBI Taxonomy" id="182803"/>
    <lineage>
        <taxon>Eukaryota</taxon>
        <taxon>Metazoa</taxon>
        <taxon>Ecdysozoa</taxon>
        <taxon>Arthropoda</taxon>
        <taxon>Chelicerata</taxon>
        <taxon>Arachnida</taxon>
        <taxon>Araneae</taxon>
        <taxon>Araneomorphae</taxon>
        <taxon>Entelegynae</taxon>
        <taxon>Araneoidea</taxon>
        <taxon>Araneidae</taxon>
        <taxon>Araneus</taxon>
    </lineage>
</organism>
<reference evidence="1 2" key="1">
    <citation type="journal article" date="2019" name="Sci. Rep.">
        <title>Orb-weaving spider Araneus ventricosus genome elucidates the spidroin gene catalogue.</title>
        <authorList>
            <person name="Kono N."/>
            <person name="Nakamura H."/>
            <person name="Ohtoshi R."/>
            <person name="Moran D.A.P."/>
            <person name="Shinohara A."/>
            <person name="Yoshida Y."/>
            <person name="Fujiwara M."/>
            <person name="Mori M."/>
            <person name="Tomita M."/>
            <person name="Arakawa K."/>
        </authorList>
    </citation>
    <scope>NUCLEOTIDE SEQUENCE [LARGE SCALE GENOMIC DNA]</scope>
</reference>
<sequence length="106" mass="12063">LVDPPVCPISRRHSGLPPTRQTRLSSITTQTGLARCWPFKTACCYCGQNPSLLWCEMPVFDTFQFPVTIWKWPGQTLNLVGVRKEWDWSSRNRAFGTCTVWRSGSG</sequence>
<name>A0A4Y2UI18_ARAVE</name>
<evidence type="ECO:0000313" key="2">
    <source>
        <dbReference type="Proteomes" id="UP000499080"/>
    </source>
</evidence>
<dbReference type="Proteomes" id="UP000499080">
    <property type="component" value="Unassembled WGS sequence"/>
</dbReference>
<dbReference type="EMBL" id="BGPR01037205">
    <property type="protein sequence ID" value="GBO12755.1"/>
    <property type="molecule type" value="Genomic_DNA"/>
</dbReference>
<evidence type="ECO:0000313" key="1">
    <source>
        <dbReference type="EMBL" id="GBO12755.1"/>
    </source>
</evidence>
<gene>
    <name evidence="1" type="ORF">AVEN_86883_1</name>
</gene>
<keyword evidence="2" id="KW-1185">Reference proteome</keyword>
<protein>
    <submittedName>
        <fullName evidence="1">Uncharacterized protein</fullName>
    </submittedName>
</protein>
<accession>A0A4Y2UI18</accession>